<organism evidence="2 3">
    <name type="scientific">Halocaridina rubra</name>
    <name type="common">Hawaiian red shrimp</name>
    <dbReference type="NCBI Taxonomy" id="373956"/>
    <lineage>
        <taxon>Eukaryota</taxon>
        <taxon>Metazoa</taxon>
        <taxon>Ecdysozoa</taxon>
        <taxon>Arthropoda</taxon>
        <taxon>Crustacea</taxon>
        <taxon>Multicrustacea</taxon>
        <taxon>Malacostraca</taxon>
        <taxon>Eumalacostraca</taxon>
        <taxon>Eucarida</taxon>
        <taxon>Decapoda</taxon>
        <taxon>Pleocyemata</taxon>
        <taxon>Caridea</taxon>
        <taxon>Atyoidea</taxon>
        <taxon>Atyidae</taxon>
        <taxon>Halocaridina</taxon>
    </lineage>
</organism>
<feature type="domain" description="Tesmin/TSO1-like CXC" evidence="1">
    <location>
        <begin position="63"/>
        <end position="105"/>
    </location>
</feature>
<evidence type="ECO:0000259" key="1">
    <source>
        <dbReference type="SMART" id="SM01114"/>
    </source>
</evidence>
<comment type="caution">
    <text evidence="2">The sequence shown here is derived from an EMBL/GenBank/DDBJ whole genome shotgun (WGS) entry which is preliminary data.</text>
</comment>
<dbReference type="EMBL" id="JAXCGZ010001926">
    <property type="protein sequence ID" value="KAK7084998.1"/>
    <property type="molecule type" value="Genomic_DNA"/>
</dbReference>
<proteinExistence type="predicted"/>
<name>A0AAN9ADT3_HALRR</name>
<gene>
    <name evidence="2" type="ORF">SK128_025341</name>
</gene>
<reference evidence="2 3" key="1">
    <citation type="submission" date="2023-11" db="EMBL/GenBank/DDBJ databases">
        <title>Halocaridina rubra genome assembly.</title>
        <authorList>
            <person name="Smith C."/>
        </authorList>
    </citation>
    <scope>NUCLEOTIDE SEQUENCE [LARGE SCALE GENOMIC DNA]</scope>
    <source>
        <strain evidence="2">EP-1</strain>
        <tissue evidence="2">Whole</tissue>
    </source>
</reference>
<dbReference type="InterPro" id="IPR033467">
    <property type="entry name" value="Tesmin/TSO1-like_CXC"/>
</dbReference>
<dbReference type="AlphaFoldDB" id="A0AAN9ADT3"/>
<accession>A0AAN9ADT3</accession>
<keyword evidence="3" id="KW-1185">Reference proteome</keyword>
<dbReference type="Proteomes" id="UP001381693">
    <property type="component" value="Unassembled WGS sequence"/>
</dbReference>
<sequence length="230" mass="25447">MLDEDQALLEHWEGAPPDSDNQNYKTIKDDTACSDNNASSSYCNSSPKSLQGQDTALCPLSIYLEKGCSCSGSCRNMECPCAHGGVMCRTGFQCLCINCDNPMNILREFKLNFHIARVDDCLMQKLYNYKMEDLQYLMTSNVVLPCCNSTSELQYIVPSTVSCSSCGSAVSYSWCTNRIHLQTVYPRNHCLVCCSCKPALHTHCQTCRKCTSSVNQGTCSECGTAKMFSV</sequence>
<dbReference type="SMART" id="SM01114">
    <property type="entry name" value="CXC"/>
    <property type="match status" value="1"/>
</dbReference>
<evidence type="ECO:0000313" key="3">
    <source>
        <dbReference type="Proteomes" id="UP001381693"/>
    </source>
</evidence>
<evidence type="ECO:0000313" key="2">
    <source>
        <dbReference type="EMBL" id="KAK7084998.1"/>
    </source>
</evidence>
<protein>
    <recommendedName>
        <fullName evidence="1">Tesmin/TSO1-like CXC domain-containing protein</fullName>
    </recommendedName>
</protein>